<name>A0A2D2CVI5_METT3</name>
<accession>A0A2D2CVI5</accession>
<feature type="region of interest" description="Disordered" evidence="1">
    <location>
        <begin position="44"/>
        <end position="65"/>
    </location>
</feature>
<dbReference type="Proteomes" id="UP000230709">
    <property type="component" value="Chromosome"/>
</dbReference>
<sequence length="65" mass="7105">MSNVFAKDFSEPRASDRPQDLLARLYREIGLSAVAAALDVMTYSSEPEQPPQAQIPAILEEDLAA</sequence>
<protein>
    <submittedName>
        <fullName evidence="2">Uncharacterized protein</fullName>
    </submittedName>
</protein>
<keyword evidence="3" id="KW-1185">Reference proteome</keyword>
<dbReference type="KEGG" id="mtw:CQW49_02110"/>
<dbReference type="AlphaFoldDB" id="A0A2D2CVI5"/>
<dbReference type="STRING" id="595536.GCA_000178815_00522"/>
<proteinExistence type="predicted"/>
<organism evidence="2 3">
    <name type="scientific">Methylosinus trichosporium (strain ATCC 35070 / NCIMB 11131 / UNIQEM 75 / OB3b)</name>
    <dbReference type="NCBI Taxonomy" id="595536"/>
    <lineage>
        <taxon>Bacteria</taxon>
        <taxon>Pseudomonadati</taxon>
        <taxon>Pseudomonadota</taxon>
        <taxon>Alphaproteobacteria</taxon>
        <taxon>Hyphomicrobiales</taxon>
        <taxon>Methylocystaceae</taxon>
        <taxon>Methylosinus</taxon>
    </lineage>
</organism>
<reference evidence="3" key="1">
    <citation type="submission" date="2017-10" db="EMBL/GenBank/DDBJ databases">
        <title>Completed PacBio SMRT sequence of Methylosinus trichosporium OB3b reveals presence of a third large plasmid.</title>
        <authorList>
            <person name="Charles T.C."/>
            <person name="Lynch M.D.J."/>
            <person name="Heil J.R."/>
            <person name="Cheng J."/>
        </authorList>
    </citation>
    <scope>NUCLEOTIDE SEQUENCE [LARGE SCALE GENOMIC DNA]</scope>
    <source>
        <strain evidence="3">OB3b</strain>
    </source>
</reference>
<evidence type="ECO:0000256" key="1">
    <source>
        <dbReference type="SAM" id="MobiDB-lite"/>
    </source>
</evidence>
<dbReference type="RefSeq" id="WP_003612745.1">
    <property type="nucleotide sequence ID" value="NZ_ADVE02000001.1"/>
</dbReference>
<feature type="compositionally biased region" description="Low complexity" evidence="1">
    <location>
        <begin position="44"/>
        <end position="58"/>
    </location>
</feature>
<gene>
    <name evidence="2" type="ORF">CQW49_02110</name>
</gene>
<dbReference type="EMBL" id="CP023737">
    <property type="protein sequence ID" value="ATQ66821.1"/>
    <property type="molecule type" value="Genomic_DNA"/>
</dbReference>
<evidence type="ECO:0000313" key="2">
    <source>
        <dbReference type="EMBL" id="ATQ66821.1"/>
    </source>
</evidence>
<evidence type="ECO:0000313" key="3">
    <source>
        <dbReference type="Proteomes" id="UP000230709"/>
    </source>
</evidence>